<keyword evidence="4" id="KW-1185">Reference proteome</keyword>
<dbReference type="PANTHER" id="PTHR43252">
    <property type="entry name" value="TRANSCRIPTIONAL REGULATOR YQJI"/>
    <property type="match status" value="1"/>
</dbReference>
<dbReference type="Proteomes" id="UP001324533">
    <property type="component" value="Chromosome"/>
</dbReference>
<dbReference type="EMBL" id="CP139779">
    <property type="protein sequence ID" value="WQB69448.1"/>
    <property type="molecule type" value="Genomic_DNA"/>
</dbReference>
<name>A0ABZ0V760_9MICO</name>
<dbReference type="SUPFAM" id="SSF46785">
    <property type="entry name" value="Winged helix' DNA-binding domain"/>
    <property type="match status" value="1"/>
</dbReference>
<protein>
    <submittedName>
        <fullName evidence="3">Helix-turn-helix transcriptional regulator</fullName>
    </submittedName>
</protein>
<dbReference type="InterPro" id="IPR018309">
    <property type="entry name" value="Tscrpt_reg_PadR_C"/>
</dbReference>
<evidence type="ECO:0000259" key="2">
    <source>
        <dbReference type="Pfam" id="PF10400"/>
    </source>
</evidence>
<dbReference type="InterPro" id="IPR005149">
    <property type="entry name" value="Tscrpt_reg_PadR_N"/>
</dbReference>
<dbReference type="InterPro" id="IPR036390">
    <property type="entry name" value="WH_DNA-bd_sf"/>
</dbReference>
<dbReference type="Gene3D" id="1.10.10.10">
    <property type="entry name" value="Winged helix-like DNA-binding domain superfamily/Winged helix DNA-binding domain"/>
    <property type="match status" value="1"/>
</dbReference>
<dbReference type="PANTHER" id="PTHR43252:SF6">
    <property type="entry name" value="NEGATIVE TRANSCRIPTION REGULATOR PADR"/>
    <property type="match status" value="1"/>
</dbReference>
<feature type="domain" description="Transcription regulator PadR C-terminal" evidence="2">
    <location>
        <begin position="91"/>
        <end position="167"/>
    </location>
</feature>
<proteinExistence type="predicted"/>
<evidence type="ECO:0000313" key="3">
    <source>
        <dbReference type="EMBL" id="WQB69448.1"/>
    </source>
</evidence>
<feature type="domain" description="Transcription regulator PadR N-terminal" evidence="1">
    <location>
        <begin position="7"/>
        <end position="77"/>
    </location>
</feature>
<reference evidence="3 4" key="1">
    <citation type="submission" date="2023-06" db="EMBL/GenBank/DDBJ databases">
        <title>Rock-solubilizing bacteria, Microbacterium invictum, promotes re-establishment of vegetation in rocky wasteland by accelerating rock bio-weathering and reshaping soil bacterial community.</title>
        <authorList>
            <person name="Liu C."/>
        </authorList>
    </citation>
    <scope>NUCLEOTIDE SEQUENCE [LARGE SCALE GENOMIC DNA]</scope>
    <source>
        <strain evidence="3 4">X-18</strain>
    </source>
</reference>
<evidence type="ECO:0000313" key="4">
    <source>
        <dbReference type="Proteomes" id="UP001324533"/>
    </source>
</evidence>
<sequence>MSVPHSLLAILDQGPCYGYQLRAEHARRTGADHPLNVGQIYRTLERLERDGLVERGDPDAQGHIYWSITPAGSEAVAEWFGSPSPRARAGREDVAAKVALAASLPGVDVAAVVSLQRRSSAAELARVRRERDDAEQAGALSRSLVLAARRDALEAELGWLDHAAEVLARHPDHVLTVALATQKPRRGRPPRP</sequence>
<gene>
    <name evidence="3" type="ORF">T9R20_12140</name>
</gene>
<dbReference type="RefSeq" id="WP_322409570.1">
    <property type="nucleotide sequence ID" value="NZ_CP139779.1"/>
</dbReference>
<accession>A0ABZ0V760</accession>
<dbReference type="Pfam" id="PF10400">
    <property type="entry name" value="Vir_act_alpha_C"/>
    <property type="match status" value="1"/>
</dbReference>
<organism evidence="3 4">
    <name type="scientific">Microbacterium invictum</name>
    <dbReference type="NCBI Taxonomy" id="515415"/>
    <lineage>
        <taxon>Bacteria</taxon>
        <taxon>Bacillati</taxon>
        <taxon>Actinomycetota</taxon>
        <taxon>Actinomycetes</taxon>
        <taxon>Micrococcales</taxon>
        <taxon>Microbacteriaceae</taxon>
        <taxon>Microbacterium</taxon>
    </lineage>
</organism>
<dbReference type="Pfam" id="PF03551">
    <property type="entry name" value="PadR"/>
    <property type="match status" value="1"/>
</dbReference>
<dbReference type="InterPro" id="IPR036388">
    <property type="entry name" value="WH-like_DNA-bd_sf"/>
</dbReference>
<evidence type="ECO:0000259" key="1">
    <source>
        <dbReference type="Pfam" id="PF03551"/>
    </source>
</evidence>